<keyword evidence="1" id="KW-0732">Signal</keyword>
<name>A0A4Z0J6Y5_9LACO</name>
<reference evidence="2 3" key="1">
    <citation type="submission" date="2018-10" db="EMBL/GenBank/DDBJ databases">
        <title>Lactobacillus sp. R7 and Lactobacillus sp. R19 isolated from fermented mustard green product of Taiwan.</title>
        <authorList>
            <person name="Lin S.-T."/>
        </authorList>
    </citation>
    <scope>NUCLEOTIDE SEQUENCE [LARGE SCALE GENOMIC DNA]</scope>
    <source>
        <strain evidence="2 3">BCRC 81129</strain>
    </source>
</reference>
<dbReference type="OrthoDB" id="2291133at2"/>
<proteinExistence type="predicted"/>
<keyword evidence="3" id="KW-1185">Reference proteome</keyword>
<evidence type="ECO:0000313" key="2">
    <source>
        <dbReference type="EMBL" id="TGD17538.1"/>
    </source>
</evidence>
<comment type="caution">
    <text evidence="2">The sequence shown here is derived from an EMBL/GenBank/DDBJ whole genome shotgun (WGS) entry which is preliminary data.</text>
</comment>
<protein>
    <submittedName>
        <fullName evidence="2">Uncharacterized protein</fullName>
    </submittedName>
</protein>
<dbReference type="EMBL" id="RKLX01000029">
    <property type="protein sequence ID" value="TGD17538.1"/>
    <property type="molecule type" value="Genomic_DNA"/>
</dbReference>
<feature type="chain" id="PRO_5021214569" evidence="1">
    <location>
        <begin position="30"/>
        <end position="193"/>
    </location>
</feature>
<gene>
    <name evidence="2" type="ORF">EGT51_12035</name>
</gene>
<feature type="signal peptide" evidence="1">
    <location>
        <begin position="1"/>
        <end position="29"/>
    </location>
</feature>
<sequence>MNKTVRLATVALTAMTLGSVVVPSVSAFADTIGTSAITKVDYQNMDTDKLGNIVSTYDMDNLTTDWENVINIYTAKLQVELKSEVLASAPAITTPQRPQSRAAAGLMAYLIARYGKVYVAKTLPKIVYKKFAKVIGKKVSEKKFVKVWGNAMDVATGAALEKVISKGLHTCGLSKGVSNTIAAGVVTVVEVLV</sequence>
<organism evidence="2 3">
    <name type="scientific">Levilactobacillus suantsaiihabitans</name>
    <dbReference type="NCBI Taxonomy" id="2487722"/>
    <lineage>
        <taxon>Bacteria</taxon>
        <taxon>Bacillati</taxon>
        <taxon>Bacillota</taxon>
        <taxon>Bacilli</taxon>
        <taxon>Lactobacillales</taxon>
        <taxon>Lactobacillaceae</taxon>
        <taxon>Levilactobacillus</taxon>
    </lineage>
</organism>
<dbReference type="AlphaFoldDB" id="A0A4Z0J6Y5"/>
<evidence type="ECO:0000313" key="3">
    <source>
        <dbReference type="Proteomes" id="UP000297348"/>
    </source>
</evidence>
<dbReference type="Proteomes" id="UP000297348">
    <property type="component" value="Unassembled WGS sequence"/>
</dbReference>
<accession>A0A4Z0J6Y5</accession>
<evidence type="ECO:0000256" key="1">
    <source>
        <dbReference type="SAM" id="SignalP"/>
    </source>
</evidence>
<dbReference type="RefSeq" id="WP_135368917.1">
    <property type="nucleotide sequence ID" value="NZ_RKLX01000029.1"/>
</dbReference>